<dbReference type="SUPFAM" id="SSF53807">
    <property type="entry name" value="Helical backbone' metal receptor"/>
    <property type="match status" value="1"/>
</dbReference>
<evidence type="ECO:0000256" key="3">
    <source>
        <dbReference type="ARBA" id="ARBA00022448"/>
    </source>
</evidence>
<keyword evidence="4 5" id="KW-0732">Signal</keyword>
<keyword evidence="3" id="KW-0813">Transport</keyword>
<dbReference type="KEGG" id="cgt:cgR_0051"/>
<evidence type="ECO:0000256" key="4">
    <source>
        <dbReference type="ARBA" id="ARBA00022729"/>
    </source>
</evidence>
<feature type="signal peptide" evidence="5">
    <location>
        <begin position="1"/>
        <end position="23"/>
    </location>
</feature>
<comment type="similarity">
    <text evidence="2">Belongs to the bacterial solute-binding protein 8 family.</text>
</comment>
<organism evidence="7">
    <name type="scientific">Corynebacterium glutamicum (strain R)</name>
    <dbReference type="NCBI Taxonomy" id="340322"/>
    <lineage>
        <taxon>Bacteria</taxon>
        <taxon>Bacillati</taxon>
        <taxon>Actinomycetota</taxon>
        <taxon>Actinomycetes</taxon>
        <taxon>Mycobacteriales</taxon>
        <taxon>Corynebacteriaceae</taxon>
        <taxon>Corynebacterium</taxon>
    </lineage>
</organism>
<dbReference type="Proteomes" id="UP000006698">
    <property type="component" value="Chromosome"/>
</dbReference>
<dbReference type="EMBL" id="AP009044">
    <property type="protein sequence ID" value="BAF53012.1"/>
    <property type="molecule type" value="Genomic_DNA"/>
</dbReference>
<dbReference type="AlphaFoldDB" id="A0AB72V6T6"/>
<gene>
    <name evidence="7" type="ordered locus">cgR_0051</name>
</gene>
<evidence type="ECO:0000256" key="1">
    <source>
        <dbReference type="ARBA" id="ARBA00004196"/>
    </source>
</evidence>
<dbReference type="GO" id="GO:1901678">
    <property type="term" value="P:iron coordination entity transport"/>
    <property type="evidence" value="ECO:0007669"/>
    <property type="project" value="UniProtKB-ARBA"/>
</dbReference>
<feature type="chain" id="PRO_5044492931" description="Fe/B12 periplasmic-binding domain-containing protein" evidence="5">
    <location>
        <begin position="24"/>
        <end position="143"/>
    </location>
</feature>
<dbReference type="PANTHER" id="PTHR30532">
    <property type="entry name" value="IRON III DICITRATE-BINDING PERIPLASMIC PROTEIN"/>
    <property type="match status" value="1"/>
</dbReference>
<dbReference type="PANTHER" id="PTHR30532:SF24">
    <property type="entry name" value="FERRIC ENTEROBACTIN-BINDING PERIPLASMIC PROTEIN FEPB"/>
    <property type="match status" value="1"/>
</dbReference>
<evidence type="ECO:0000256" key="2">
    <source>
        <dbReference type="ARBA" id="ARBA00008814"/>
    </source>
</evidence>
<feature type="domain" description="Fe/B12 periplasmic-binding" evidence="6">
    <location>
        <begin position="57"/>
        <end position="143"/>
    </location>
</feature>
<dbReference type="PROSITE" id="PS50983">
    <property type="entry name" value="FE_B12_PBP"/>
    <property type="match status" value="1"/>
</dbReference>
<sequence length="143" mass="15007">MSRTLKLLAIGMVALFATGCSQSASEEADAPTTQSGEWPRTITHEAGETVIPEQPLRIVSTSPSITGTLLAVDAPVVGTAAALVTSLSDDKGFFTQWADVADDRHVEVVYPNLEIDLDAIDAFEPDLIIGSISGGDSVAAEYE</sequence>
<proteinExistence type="inferred from homology"/>
<evidence type="ECO:0000259" key="6">
    <source>
        <dbReference type="PROSITE" id="PS50983"/>
    </source>
</evidence>
<dbReference type="Gene3D" id="3.40.50.1980">
    <property type="entry name" value="Nitrogenase molybdenum iron protein domain"/>
    <property type="match status" value="1"/>
</dbReference>
<comment type="subcellular location">
    <subcellularLocation>
        <location evidence="1">Cell envelope</location>
    </subcellularLocation>
</comment>
<dbReference type="RefSeq" id="WP_011896378.1">
    <property type="nucleotide sequence ID" value="NC_009342.1"/>
</dbReference>
<name>A0AB72V6T6_CORGB</name>
<dbReference type="GO" id="GO:0030288">
    <property type="term" value="C:outer membrane-bounded periplasmic space"/>
    <property type="evidence" value="ECO:0007669"/>
    <property type="project" value="TreeGrafter"/>
</dbReference>
<dbReference type="InterPro" id="IPR051313">
    <property type="entry name" value="Bact_iron-sidero_bind"/>
</dbReference>
<evidence type="ECO:0000313" key="7">
    <source>
        <dbReference type="EMBL" id="BAF53012.1"/>
    </source>
</evidence>
<dbReference type="InterPro" id="IPR002491">
    <property type="entry name" value="ABC_transptr_periplasmic_BD"/>
</dbReference>
<dbReference type="PROSITE" id="PS51257">
    <property type="entry name" value="PROKAR_LIPOPROTEIN"/>
    <property type="match status" value="1"/>
</dbReference>
<evidence type="ECO:0000256" key="5">
    <source>
        <dbReference type="SAM" id="SignalP"/>
    </source>
</evidence>
<accession>A0AB72V6T6</accession>
<reference evidence="7" key="1">
    <citation type="journal article" date="2007" name="Microbiology">
        <title>Comparative analysis of the Corynebacterium glutamicum group and complete genome sequence of strain R.</title>
        <authorList>
            <person name="Yukawa H."/>
            <person name="Omumasaba C.A."/>
            <person name="Nonaka H."/>
            <person name="Kos P."/>
            <person name="Okai N."/>
            <person name="Suzuki N."/>
            <person name="Suda M."/>
            <person name="Tsuge Y."/>
            <person name="Watanabe J."/>
            <person name="Ikeda Y."/>
            <person name="Vertes A.A."/>
            <person name="Inui M."/>
        </authorList>
    </citation>
    <scope>NUCLEOTIDE SEQUENCE</scope>
    <source>
        <strain evidence="7">R</strain>
    </source>
</reference>
<protein>
    <recommendedName>
        <fullName evidence="6">Fe/B12 periplasmic-binding domain-containing protein</fullName>
    </recommendedName>
</protein>